<comment type="similarity">
    <text evidence="1">Belongs to the TIM50 family.</text>
</comment>
<evidence type="ECO:0000313" key="3">
    <source>
        <dbReference type="EMBL" id="KAJ3748021.1"/>
    </source>
</evidence>
<dbReference type="SMART" id="SM00577">
    <property type="entry name" value="CPDc"/>
    <property type="match status" value="1"/>
</dbReference>
<accession>A0A9W8P6M5</accession>
<evidence type="ECO:0000259" key="2">
    <source>
        <dbReference type="PROSITE" id="PS50969"/>
    </source>
</evidence>
<keyword evidence="1" id="KW-0813">Transport</keyword>
<proteinExistence type="inferred from homology"/>
<dbReference type="InterPro" id="IPR036412">
    <property type="entry name" value="HAD-like_sf"/>
</dbReference>
<comment type="caution">
    <text evidence="3">The sequence shown here is derived from an EMBL/GenBank/DDBJ whole genome shotgun (WGS) entry which is preliminary data.</text>
</comment>
<dbReference type="GO" id="GO:0015031">
    <property type="term" value="P:protein transport"/>
    <property type="evidence" value="ECO:0007669"/>
    <property type="project" value="UniProtKB-KW"/>
</dbReference>
<dbReference type="PANTHER" id="PTHR12210">
    <property type="entry name" value="DULLARD PROTEIN PHOSPHATASE"/>
    <property type="match status" value="1"/>
</dbReference>
<keyword evidence="1" id="KW-0496">Mitochondrion</keyword>
<dbReference type="Pfam" id="PF03031">
    <property type="entry name" value="NIF"/>
    <property type="match status" value="1"/>
</dbReference>
<evidence type="ECO:0000256" key="1">
    <source>
        <dbReference type="RuleBase" id="RU365079"/>
    </source>
</evidence>
<evidence type="ECO:0000313" key="4">
    <source>
        <dbReference type="Proteomes" id="UP001142393"/>
    </source>
</evidence>
<dbReference type="InterPro" id="IPR023214">
    <property type="entry name" value="HAD_sf"/>
</dbReference>
<dbReference type="AlphaFoldDB" id="A0A9W8P6M5"/>
<protein>
    <recommendedName>
        <fullName evidence="1">Mitochondrial import inner membrane translocase subunit TIM50</fullName>
    </recommendedName>
</protein>
<dbReference type="Proteomes" id="UP001142393">
    <property type="component" value="Unassembled WGS sequence"/>
</dbReference>
<keyword evidence="1" id="KW-0809">Transit peptide</keyword>
<dbReference type="GO" id="GO:0005744">
    <property type="term" value="C:TIM23 mitochondrial import inner membrane translocase complex"/>
    <property type="evidence" value="ECO:0007669"/>
    <property type="project" value="UniProtKB-UniRule"/>
</dbReference>
<dbReference type="InterPro" id="IPR004274">
    <property type="entry name" value="FCP1_dom"/>
</dbReference>
<dbReference type="PROSITE" id="PS50969">
    <property type="entry name" value="FCP1"/>
    <property type="match status" value="1"/>
</dbReference>
<dbReference type="Gene3D" id="3.40.50.1000">
    <property type="entry name" value="HAD superfamily/HAD-like"/>
    <property type="match status" value="1"/>
</dbReference>
<keyword evidence="1" id="KW-0653">Protein transport</keyword>
<keyword evidence="4" id="KW-1185">Reference proteome</keyword>
<dbReference type="EMBL" id="JANVFU010000003">
    <property type="protein sequence ID" value="KAJ3748021.1"/>
    <property type="molecule type" value="Genomic_DNA"/>
</dbReference>
<dbReference type="InterPro" id="IPR050365">
    <property type="entry name" value="TIM50"/>
</dbReference>
<comment type="function">
    <text evidence="1">Essential component of the TIM23 complex, a complex that mediates the translocation of transit peptide-containing proteins across the mitochondrial inner membrane.</text>
</comment>
<comment type="subunit">
    <text evidence="1">Component of the TIM23 complex.</text>
</comment>
<comment type="subcellular location">
    <subcellularLocation>
        <location evidence="1">Mitochondrion inner membrane</location>
        <topology evidence="1">Single-pass membrane protein</topology>
    </subcellularLocation>
</comment>
<dbReference type="SUPFAM" id="SSF56784">
    <property type="entry name" value="HAD-like"/>
    <property type="match status" value="1"/>
</dbReference>
<keyword evidence="1" id="KW-0811">Translocation</keyword>
<gene>
    <name evidence="3" type="ORF">DFH05DRAFT_1482601</name>
</gene>
<sequence length="347" mass="38415">MTSKKPFIIHGGLSNITSTMEKRNSRSLNPVYKTIAFTPSSFISNPTANRKLLVLDLNGTLVFRPKKYVNVKTSFAHDGPSSARVRVIHPRTYMTPFREYLFHPQTKKWLDTMVWSSAQPHSVNGMIQHSFGDHQGELKAVWARDTLDLDPVAYNKKSVTIKDLTKLWKAFPLHSAKSTLLVDDSTQKARLQPWNHIFVKEYGQAERRSDLDYLRKQNVSQGSPGDKGNDHHHDLDVSDLLGNMTLTPSFAKTSLASQSSSTGFDSILLAVIGILDVLKHQDNVSGWLRSGGIVLCGAEGVTGGGGGGIIGDRWFDTAHIVEWWANRGRAALAELNIEVVAGALTNR</sequence>
<organism evidence="3 4">
    <name type="scientific">Lentinula detonsa</name>
    <dbReference type="NCBI Taxonomy" id="2804962"/>
    <lineage>
        <taxon>Eukaryota</taxon>
        <taxon>Fungi</taxon>
        <taxon>Dikarya</taxon>
        <taxon>Basidiomycota</taxon>
        <taxon>Agaricomycotina</taxon>
        <taxon>Agaricomycetes</taxon>
        <taxon>Agaricomycetidae</taxon>
        <taxon>Agaricales</taxon>
        <taxon>Marasmiineae</taxon>
        <taxon>Omphalotaceae</taxon>
        <taxon>Lentinula</taxon>
    </lineage>
</organism>
<feature type="domain" description="FCP1 homology" evidence="2">
    <location>
        <begin position="46"/>
        <end position="223"/>
    </location>
</feature>
<name>A0A9W8P6M5_9AGAR</name>
<reference evidence="3 4" key="1">
    <citation type="journal article" date="2023" name="Proc. Natl. Acad. Sci. U.S.A.">
        <title>A global phylogenomic analysis of the shiitake genus Lentinula.</title>
        <authorList>
            <person name="Sierra-Patev S."/>
            <person name="Min B."/>
            <person name="Naranjo-Ortiz M."/>
            <person name="Looney B."/>
            <person name="Konkel Z."/>
            <person name="Slot J.C."/>
            <person name="Sakamoto Y."/>
            <person name="Steenwyk J.L."/>
            <person name="Rokas A."/>
            <person name="Carro J."/>
            <person name="Camarero S."/>
            <person name="Ferreira P."/>
            <person name="Molpeceres G."/>
            <person name="Ruiz-Duenas F.J."/>
            <person name="Serrano A."/>
            <person name="Henrissat B."/>
            <person name="Drula E."/>
            <person name="Hughes K.W."/>
            <person name="Mata J.L."/>
            <person name="Ishikawa N.K."/>
            <person name="Vargas-Isla R."/>
            <person name="Ushijima S."/>
            <person name="Smith C.A."/>
            <person name="Donoghue J."/>
            <person name="Ahrendt S."/>
            <person name="Andreopoulos W."/>
            <person name="He G."/>
            <person name="LaButti K."/>
            <person name="Lipzen A."/>
            <person name="Ng V."/>
            <person name="Riley R."/>
            <person name="Sandor L."/>
            <person name="Barry K."/>
            <person name="Martinez A.T."/>
            <person name="Xiao Y."/>
            <person name="Gibbons J.G."/>
            <person name="Terashima K."/>
            <person name="Grigoriev I.V."/>
            <person name="Hibbett D."/>
        </authorList>
    </citation>
    <scope>NUCLEOTIDE SEQUENCE [LARGE SCALE GENOMIC DNA]</scope>
    <source>
        <strain evidence="3 4">TFB7810</strain>
    </source>
</reference>